<dbReference type="GO" id="GO:0003700">
    <property type="term" value="F:DNA-binding transcription factor activity"/>
    <property type="evidence" value="ECO:0007669"/>
    <property type="project" value="TreeGrafter"/>
</dbReference>
<dbReference type="GO" id="GO:0000976">
    <property type="term" value="F:transcription cis-regulatory region binding"/>
    <property type="evidence" value="ECO:0007669"/>
    <property type="project" value="TreeGrafter"/>
</dbReference>
<dbReference type="CDD" id="cd01392">
    <property type="entry name" value="HTH_LacI"/>
    <property type="match status" value="1"/>
</dbReference>
<evidence type="ECO:0000256" key="3">
    <source>
        <dbReference type="ARBA" id="ARBA00023163"/>
    </source>
</evidence>
<dbReference type="SUPFAM" id="SSF53822">
    <property type="entry name" value="Periplasmic binding protein-like I"/>
    <property type="match status" value="1"/>
</dbReference>
<dbReference type="InterPro" id="IPR000843">
    <property type="entry name" value="HTH_LacI"/>
</dbReference>
<accession>A0A7X0H5P2</accession>
<evidence type="ECO:0000313" key="5">
    <source>
        <dbReference type="EMBL" id="MBB6429532.1"/>
    </source>
</evidence>
<name>A0A7X0H5P2_9BACT</name>
<evidence type="ECO:0000256" key="2">
    <source>
        <dbReference type="ARBA" id="ARBA00023125"/>
    </source>
</evidence>
<dbReference type="Pfam" id="PF00356">
    <property type="entry name" value="LacI"/>
    <property type="match status" value="1"/>
</dbReference>
<keyword evidence="6" id="KW-1185">Reference proteome</keyword>
<keyword evidence="3" id="KW-0804">Transcription</keyword>
<dbReference type="Pfam" id="PF13377">
    <property type="entry name" value="Peripla_BP_3"/>
    <property type="match status" value="1"/>
</dbReference>
<dbReference type="PROSITE" id="PS50932">
    <property type="entry name" value="HTH_LACI_2"/>
    <property type="match status" value="1"/>
</dbReference>
<dbReference type="Proteomes" id="UP000541810">
    <property type="component" value="Unassembled WGS sequence"/>
</dbReference>
<keyword evidence="1" id="KW-0805">Transcription regulation</keyword>
<dbReference type="PANTHER" id="PTHR30146">
    <property type="entry name" value="LACI-RELATED TRANSCRIPTIONAL REPRESSOR"/>
    <property type="match status" value="1"/>
</dbReference>
<dbReference type="RefSeq" id="WP_184677106.1">
    <property type="nucleotide sequence ID" value="NZ_JACHGY010000001.1"/>
</dbReference>
<evidence type="ECO:0000256" key="1">
    <source>
        <dbReference type="ARBA" id="ARBA00023015"/>
    </source>
</evidence>
<reference evidence="5 6" key="1">
    <citation type="submission" date="2020-08" db="EMBL/GenBank/DDBJ databases">
        <title>Genomic Encyclopedia of Type Strains, Phase IV (KMG-IV): sequencing the most valuable type-strain genomes for metagenomic binning, comparative biology and taxonomic classification.</title>
        <authorList>
            <person name="Goeker M."/>
        </authorList>
    </citation>
    <scope>NUCLEOTIDE SEQUENCE [LARGE SCALE GENOMIC DNA]</scope>
    <source>
        <strain evidence="5 6">DSM 103725</strain>
    </source>
</reference>
<dbReference type="PROSITE" id="PS00356">
    <property type="entry name" value="HTH_LACI_1"/>
    <property type="match status" value="1"/>
</dbReference>
<organism evidence="5 6">
    <name type="scientific">Algisphaera agarilytica</name>
    <dbReference type="NCBI Taxonomy" id="1385975"/>
    <lineage>
        <taxon>Bacteria</taxon>
        <taxon>Pseudomonadati</taxon>
        <taxon>Planctomycetota</taxon>
        <taxon>Phycisphaerae</taxon>
        <taxon>Phycisphaerales</taxon>
        <taxon>Phycisphaeraceae</taxon>
        <taxon>Algisphaera</taxon>
    </lineage>
</organism>
<dbReference type="InterPro" id="IPR046335">
    <property type="entry name" value="LacI/GalR-like_sensor"/>
</dbReference>
<keyword evidence="2" id="KW-0238">DNA-binding</keyword>
<evidence type="ECO:0000313" key="6">
    <source>
        <dbReference type="Proteomes" id="UP000541810"/>
    </source>
</evidence>
<dbReference type="AlphaFoldDB" id="A0A7X0H5P2"/>
<comment type="caution">
    <text evidence="5">The sequence shown here is derived from an EMBL/GenBank/DDBJ whole genome shotgun (WGS) entry which is preliminary data.</text>
</comment>
<gene>
    <name evidence="5" type="ORF">HNQ40_001338</name>
</gene>
<dbReference type="PANTHER" id="PTHR30146:SF109">
    <property type="entry name" value="HTH-TYPE TRANSCRIPTIONAL REGULATOR GALS"/>
    <property type="match status" value="1"/>
</dbReference>
<evidence type="ECO:0000259" key="4">
    <source>
        <dbReference type="PROSITE" id="PS50932"/>
    </source>
</evidence>
<sequence>MPSVREIAKSAGVSIGTVSRVLNNKPHVSAAARAKVLQAANRMPASRPVGGRAGTTSIALVYGGRSTLNTTFDSAILHGIAEALATTTHDLMIVSASRGRGPDESLGQMLMRRGVVGALLRTTTETHGICDELAEDGFAAVALADRIDHDRIGSVWADATPSIERGLEHLLHLGHRKIAIALNVIDDFDHAHRLDTYRRFVQTHGLEFDERWVVRSPANHDGGGASLRQLMALPERPTAVFAADPALGAGICNEALRLGIKLPDELSLIGFDDTNERFGTFPRMSSICQDAVALGVEGLQQLLTLVERREPAERHVTVPSWFEPLDSTAPPSA</sequence>
<proteinExistence type="predicted"/>
<dbReference type="SUPFAM" id="SSF47413">
    <property type="entry name" value="lambda repressor-like DNA-binding domains"/>
    <property type="match status" value="1"/>
</dbReference>
<dbReference type="SMART" id="SM00354">
    <property type="entry name" value="HTH_LACI"/>
    <property type="match status" value="1"/>
</dbReference>
<dbReference type="InterPro" id="IPR010982">
    <property type="entry name" value="Lambda_DNA-bd_dom_sf"/>
</dbReference>
<dbReference type="InterPro" id="IPR028082">
    <property type="entry name" value="Peripla_BP_I"/>
</dbReference>
<dbReference type="EMBL" id="JACHGY010000001">
    <property type="protein sequence ID" value="MBB6429532.1"/>
    <property type="molecule type" value="Genomic_DNA"/>
</dbReference>
<feature type="domain" description="HTH lacI-type" evidence="4">
    <location>
        <begin position="2"/>
        <end position="43"/>
    </location>
</feature>
<dbReference type="Gene3D" id="3.40.50.2300">
    <property type="match status" value="2"/>
</dbReference>
<protein>
    <submittedName>
        <fullName evidence="5">LacI family transcriptional regulator</fullName>
    </submittedName>
</protein>
<dbReference type="Gene3D" id="1.10.260.40">
    <property type="entry name" value="lambda repressor-like DNA-binding domains"/>
    <property type="match status" value="1"/>
</dbReference>
<dbReference type="CDD" id="cd06267">
    <property type="entry name" value="PBP1_LacI_sugar_binding-like"/>
    <property type="match status" value="1"/>
</dbReference>